<dbReference type="STRING" id="1073423.SAMN04488700_1844"/>
<dbReference type="GO" id="GO:0009294">
    <property type="term" value="P:DNA-mediated transformation"/>
    <property type="evidence" value="ECO:0007669"/>
    <property type="project" value="InterPro"/>
</dbReference>
<comment type="similarity">
    <text evidence="1">Belongs to the DprA/Smf family.</text>
</comment>
<dbReference type="Gene3D" id="3.40.50.450">
    <property type="match status" value="1"/>
</dbReference>
<dbReference type="AlphaFoldDB" id="A0A1X7NDZ2"/>
<dbReference type="Proteomes" id="UP000193435">
    <property type="component" value="Unassembled WGS sequence"/>
</dbReference>
<name>A0A1X7NDZ2_9LACT</name>
<dbReference type="Pfam" id="PF02481">
    <property type="entry name" value="DNA_processg_A"/>
    <property type="match status" value="1"/>
</dbReference>
<sequence>MEKQLIEQRIFHLAHCRGIGPISQVRMVAALVDNYKLTVYQLAQLANLPSKNKEAFLKSYALIELESLKKKYASQDIQWITILDNYYPEYLKQIYNPPALLFYRGNVRLLRDNSLAIVGSRKNTPYGSMVLDRLLPELIKKELVTVSGLAKGIDCAVHEKTILLGGKTIAVIGTGLDYSYPYEHKKLQKEIGDHHLVISEYPIGIKPLPYHFPMRNRIIAGVSLGTLVVEAQSQSGSLITANFALQEGREVFAVPGPITSLYSEGTNQLITQGAKCVLAASHILEEFIFDTE</sequence>
<dbReference type="NCBIfam" id="TIGR00732">
    <property type="entry name" value="dprA"/>
    <property type="match status" value="1"/>
</dbReference>
<dbReference type="SUPFAM" id="SSF102405">
    <property type="entry name" value="MCP/YpsA-like"/>
    <property type="match status" value="1"/>
</dbReference>
<dbReference type="InterPro" id="IPR057666">
    <property type="entry name" value="DrpA_SLOG"/>
</dbReference>
<evidence type="ECO:0000313" key="4">
    <source>
        <dbReference type="Proteomes" id="UP000193435"/>
    </source>
</evidence>
<evidence type="ECO:0000313" key="3">
    <source>
        <dbReference type="EMBL" id="SMH35940.1"/>
    </source>
</evidence>
<evidence type="ECO:0000256" key="1">
    <source>
        <dbReference type="ARBA" id="ARBA00006525"/>
    </source>
</evidence>
<protein>
    <submittedName>
        <fullName evidence="3">DNA processing protein</fullName>
    </submittedName>
</protein>
<proteinExistence type="inferred from homology"/>
<gene>
    <name evidence="3" type="ORF">SAMN04488700_1844</name>
</gene>
<dbReference type="InterPro" id="IPR003488">
    <property type="entry name" value="DprA"/>
</dbReference>
<feature type="domain" description="Smf/DprA SLOG" evidence="2">
    <location>
        <begin position="79"/>
        <end position="287"/>
    </location>
</feature>
<organism evidence="3 4">
    <name type="scientific">Carnobacterium iners</name>
    <dbReference type="NCBI Taxonomy" id="1073423"/>
    <lineage>
        <taxon>Bacteria</taxon>
        <taxon>Bacillati</taxon>
        <taxon>Bacillota</taxon>
        <taxon>Bacilli</taxon>
        <taxon>Lactobacillales</taxon>
        <taxon>Carnobacteriaceae</taxon>
        <taxon>Carnobacterium</taxon>
    </lineage>
</organism>
<dbReference type="PANTHER" id="PTHR43022">
    <property type="entry name" value="PROTEIN SMF"/>
    <property type="match status" value="1"/>
</dbReference>
<dbReference type="EMBL" id="FXBJ01000002">
    <property type="protein sequence ID" value="SMH35940.1"/>
    <property type="molecule type" value="Genomic_DNA"/>
</dbReference>
<dbReference type="OrthoDB" id="9785707at2"/>
<dbReference type="RefSeq" id="WP_085559936.1">
    <property type="nucleotide sequence ID" value="NZ_FOAH01000003.1"/>
</dbReference>
<evidence type="ECO:0000259" key="2">
    <source>
        <dbReference type="Pfam" id="PF02481"/>
    </source>
</evidence>
<reference evidence="3 4" key="1">
    <citation type="submission" date="2017-04" db="EMBL/GenBank/DDBJ databases">
        <authorList>
            <person name="Afonso C.L."/>
            <person name="Miller P.J."/>
            <person name="Scott M.A."/>
            <person name="Spackman E."/>
            <person name="Goraichik I."/>
            <person name="Dimitrov K.M."/>
            <person name="Suarez D.L."/>
            <person name="Swayne D.E."/>
        </authorList>
    </citation>
    <scope>NUCLEOTIDE SEQUENCE [LARGE SCALE GENOMIC DNA]</scope>
    <source>
        <strain evidence="3 4">LMG26642</strain>
    </source>
</reference>
<accession>A0A1X7NDZ2</accession>
<dbReference type="PANTHER" id="PTHR43022:SF1">
    <property type="entry name" value="PROTEIN SMF"/>
    <property type="match status" value="1"/>
</dbReference>
<keyword evidence="4" id="KW-1185">Reference proteome</keyword>